<reference evidence="1" key="2">
    <citation type="journal article" date="2018" name="Sci. Data">
        <title>The draft genome sequence of cork oak.</title>
        <authorList>
            <person name="Ramos A.M."/>
            <person name="Usie A."/>
            <person name="Barbosa P."/>
            <person name="Barros P.M."/>
            <person name="Capote T."/>
            <person name="Chaves I."/>
            <person name="Simoes F."/>
            <person name="Abreu I."/>
            <person name="Carrasquinho I."/>
            <person name="Faro C."/>
            <person name="Guimaraes J.B."/>
            <person name="Mendonca D."/>
            <person name="Nobrega F."/>
            <person name="Rodrigues L."/>
            <person name="Saibo N.J.M."/>
            <person name="Varela M.C."/>
            <person name="Egas C."/>
            <person name="Matos J."/>
            <person name="Miguel C.M."/>
            <person name="Oliveira M.M."/>
            <person name="Ricardo C.P."/>
            <person name="Goncalves S."/>
        </authorList>
    </citation>
    <scope>NUCLEOTIDE SEQUENCE [LARGE SCALE GENOMIC DNA]</scope>
    <source>
        <strain evidence="1">HL8</strain>
    </source>
</reference>
<sequence length="40" mass="4520">MGFYHHAVYSQGIHVLVLSLTQLPNNGIQLLLVRISFLVK</sequence>
<organism evidence="1">
    <name type="scientific">Quercus suber</name>
    <name type="common">Cork oak</name>
    <dbReference type="NCBI Taxonomy" id="58331"/>
    <lineage>
        <taxon>Eukaryota</taxon>
        <taxon>Viridiplantae</taxon>
        <taxon>Streptophyta</taxon>
        <taxon>Embryophyta</taxon>
        <taxon>Tracheophyta</taxon>
        <taxon>Spermatophyta</taxon>
        <taxon>Magnoliopsida</taxon>
        <taxon>eudicotyledons</taxon>
        <taxon>Gunneridae</taxon>
        <taxon>Pentapetalae</taxon>
        <taxon>rosids</taxon>
        <taxon>fabids</taxon>
        <taxon>Fagales</taxon>
        <taxon>Fagaceae</taxon>
        <taxon>Quercus</taxon>
    </lineage>
</organism>
<dbReference type="EMBL" id="PKMF04000033">
    <property type="protein sequence ID" value="KAK7856793.1"/>
    <property type="molecule type" value="Genomic_DNA"/>
</dbReference>
<proteinExistence type="predicted"/>
<evidence type="ECO:0000313" key="1">
    <source>
        <dbReference type="EMBL" id="KAK7856793.1"/>
    </source>
</evidence>
<accession>A0AAW0M0L8</accession>
<dbReference type="AlphaFoldDB" id="A0AAW0M0L8"/>
<reference evidence="1" key="3">
    <citation type="submission" date="2023-07" db="EMBL/GenBank/DDBJ databases">
        <title>An improved reference 1 genome and first organelle genomes of Quercus suber.</title>
        <authorList>
            <consortium name="Genosuber Consortium"/>
            <person name="Usie A."/>
            <person name="Serra O."/>
            <person name="Barros P."/>
        </authorList>
    </citation>
    <scope>NUCLEOTIDE SEQUENCE</scope>
    <source>
        <strain evidence="1">HL8</strain>
        <tissue evidence="1">Leaves</tissue>
    </source>
</reference>
<reference evidence="1" key="1">
    <citation type="submission" date="2017-12" db="EMBL/GenBank/DDBJ databases">
        <authorList>
            <person name="Barbosa P."/>
            <person name="Usie A."/>
            <person name="Ramos A.M."/>
        </authorList>
    </citation>
    <scope>NUCLEOTIDE SEQUENCE</scope>
    <source>
        <strain evidence="1">HL8</strain>
        <tissue evidence="1">Leaves</tissue>
    </source>
</reference>
<comment type="caution">
    <text evidence="1">The sequence shown here is derived from an EMBL/GenBank/DDBJ whole genome shotgun (WGS) entry which is preliminary data.</text>
</comment>
<gene>
    <name evidence="1" type="ORF">CFP56_021615</name>
</gene>
<protein>
    <submittedName>
        <fullName evidence="1">Uncharacterized protein</fullName>
    </submittedName>
</protein>
<name>A0AAW0M0L8_QUESU</name>